<organism evidence="1 2">
    <name type="scientific">Acanthaster planci</name>
    <name type="common">Crown-of-thorns starfish</name>
    <dbReference type="NCBI Taxonomy" id="133434"/>
    <lineage>
        <taxon>Eukaryota</taxon>
        <taxon>Metazoa</taxon>
        <taxon>Echinodermata</taxon>
        <taxon>Eleutherozoa</taxon>
        <taxon>Asterozoa</taxon>
        <taxon>Asteroidea</taxon>
        <taxon>Valvatacea</taxon>
        <taxon>Valvatida</taxon>
        <taxon>Acanthasteridae</taxon>
        <taxon>Acanthaster</taxon>
    </lineage>
</organism>
<keyword evidence="1" id="KW-1185">Reference proteome</keyword>
<gene>
    <name evidence="2" type="primary">LOC110977804</name>
</gene>
<dbReference type="Proteomes" id="UP000694845">
    <property type="component" value="Unplaced"/>
</dbReference>
<dbReference type="InterPro" id="IPR029063">
    <property type="entry name" value="SAM-dependent_MTases_sf"/>
</dbReference>
<dbReference type="GeneID" id="110977804"/>
<sequence>MASLRSLTDDIDLYHQAFAIFHRIADRDNIMASWVDSKLSEIFSGWSVSLNGQDPLKVLSIGPGKGDIESRIIRILRSCRQPHHIVHATIVEPAAEMVNKYKEHVADQASELPNVAYDWRVQTLEDFQATPTNHDARFHFISSVHSIYYVPDLKTSLKDLYDRLEPGGIMLIVVVSDDSGMGQLWKSDLQMHKTKDQHPTSSDIQVACASQGIPVAQELRIKVRSNITFCLGEPEKLSTDGRLLLDFFTHTAHFVRDAPPDLQRDVRECLASAKCSEKGEEGEVIFRGDWKAFIIKK</sequence>
<evidence type="ECO:0000313" key="2">
    <source>
        <dbReference type="RefSeq" id="XP_022087934.1"/>
    </source>
</evidence>
<dbReference type="CDD" id="cd02440">
    <property type="entry name" value="AdoMet_MTases"/>
    <property type="match status" value="1"/>
</dbReference>
<evidence type="ECO:0000313" key="1">
    <source>
        <dbReference type="Proteomes" id="UP000694845"/>
    </source>
</evidence>
<dbReference type="SUPFAM" id="SSF53335">
    <property type="entry name" value="S-adenosyl-L-methionine-dependent methyltransferases"/>
    <property type="match status" value="1"/>
</dbReference>
<proteinExistence type="predicted"/>
<accession>A0A8B7Y423</accession>
<dbReference type="Gene3D" id="3.40.50.150">
    <property type="entry name" value="Vaccinia Virus protein VP39"/>
    <property type="match status" value="1"/>
</dbReference>
<dbReference type="KEGG" id="aplc:110977804"/>
<dbReference type="AlphaFoldDB" id="A0A8B7Y423"/>
<name>A0A8B7Y423_ACAPL</name>
<reference evidence="2" key="1">
    <citation type="submission" date="2025-08" db="UniProtKB">
        <authorList>
            <consortium name="RefSeq"/>
        </authorList>
    </citation>
    <scope>IDENTIFICATION</scope>
</reference>
<dbReference type="RefSeq" id="XP_022087934.1">
    <property type="nucleotide sequence ID" value="XM_022232242.1"/>
</dbReference>
<protein>
    <submittedName>
        <fullName evidence="2">Histamine N-methyltransferase A-like isoform X1</fullName>
    </submittedName>
</protein>
<dbReference type="Pfam" id="PF13489">
    <property type="entry name" value="Methyltransf_23"/>
    <property type="match status" value="1"/>
</dbReference>
<dbReference type="OrthoDB" id="5984880at2759"/>